<reference evidence="3" key="1">
    <citation type="submission" date="2022-07" db="EMBL/GenBank/DDBJ databases">
        <title>Genome Sequence of Agrocybe chaxingu.</title>
        <authorList>
            <person name="Buettner E."/>
        </authorList>
    </citation>
    <scope>NUCLEOTIDE SEQUENCE</scope>
    <source>
        <strain evidence="3">MP-N11</strain>
    </source>
</reference>
<feature type="region of interest" description="Disordered" evidence="1">
    <location>
        <begin position="179"/>
        <end position="215"/>
    </location>
</feature>
<feature type="compositionally biased region" description="Acidic residues" evidence="1">
    <location>
        <begin position="55"/>
        <end position="71"/>
    </location>
</feature>
<feature type="region of interest" description="Disordered" evidence="1">
    <location>
        <begin position="24"/>
        <end position="131"/>
    </location>
</feature>
<evidence type="ECO:0000256" key="1">
    <source>
        <dbReference type="SAM" id="MobiDB-lite"/>
    </source>
</evidence>
<feature type="compositionally biased region" description="Basic and acidic residues" evidence="1">
    <location>
        <begin position="206"/>
        <end position="215"/>
    </location>
</feature>
<dbReference type="Proteomes" id="UP001148786">
    <property type="component" value="Unassembled WGS sequence"/>
</dbReference>
<accession>A0A9W8K724</accession>
<evidence type="ECO:0000259" key="2">
    <source>
        <dbReference type="Pfam" id="PF12110"/>
    </source>
</evidence>
<sequence length="1019" mass="110965">MLNTTFATDYTFTIILPPPMARFTAYASDSGSDDEQREPQNVAASETPQPVEPVADSESENEESEEEEDASETSSESSEMDEDELVSSPPRRQRRSKDENALVEDDNGDIRYAHEIPAVRVSPPSTGRRSPPITTPIAHADPTIIPWAQHVGVDAQKMHVMQTSFFRMPEEAAALRAMNQPPKTKGPAIRLDLGSKGQSVNRKHSRDSDGDGLRMDSRERASFAHDIDPPIFHPSRKYARVEITSSIASGNEGSYFDAGLALGRSFRVSWGPGGQLLHFGSICSPTSTYNMSSNSSIITLTKLLPTLSPARSETNDAPSPSSLAAKLLQHHLSHTSITRDDAGIPHALPTTLSTSTVPNATRTTSHAPAASSDPLNFSSFVSLFPSTEGSNPAPVFKLGSALFDPMDLHLARAKSNTGVMNGSAITPDLRNRVRVLRRKTALSKWLEEAVKTSVDGDLRTQVNGSNVKYTAADAAFTHLTGHQVSEACSAAADSGYLKLSTLISQAGGDEQFKDDILAQLDIWRSEKLSPGSNSSLTNSENGLVGRGVWRVYKLLGGQLYQEEGEGGGEDDICASLDWKRVFGLYLWYGSSVDASISDVVNAYQRILLLNSRRESDSTSIARPIPKWATKKAGQSSLGASRLGLFIGSTQQENVPDDPLYALIRLHADPALSLSNALNPLSFAPSGLDWGVAMCWHLYIILSRVMRVRDFGDRTDAGVRSSKEKSGSSTKPKPRSSLINGFGSGRGANVSEDGNEATTEDFQVDGHSPTADLLASSYAFELESWGMIQEAAFVLLHIEGGAGREKAIRDLLARSGPKLNDWMTRGLVGSLKLPMSWVDEAKAMYELDCGNVYGAYELYLSAQNWNAAHNLAVLELAPDAIIRKDFDLLRNLFTPFTTASRRDKIEQWLVRGQVVLDYVNIMTRLPKLLEAVTADNEESEAVPDATQAAEIDELTKRVPKIIGILPDALHRSRTSDDRHIAALEEMTKDLLNLVEKAQPLLLSQIQQPTLTVLMVPPKST</sequence>
<gene>
    <name evidence="3" type="ORF">NLJ89_g2324</name>
</gene>
<dbReference type="EMBL" id="JANKHO010000140">
    <property type="protein sequence ID" value="KAJ3514528.1"/>
    <property type="molecule type" value="Genomic_DNA"/>
</dbReference>
<keyword evidence="4" id="KW-1185">Reference proteome</keyword>
<evidence type="ECO:0000313" key="4">
    <source>
        <dbReference type="Proteomes" id="UP001148786"/>
    </source>
</evidence>
<dbReference type="InterPro" id="IPR021967">
    <property type="entry name" value="Nup98_C"/>
</dbReference>
<feature type="compositionally biased region" description="Basic and acidic residues" evidence="1">
    <location>
        <begin position="715"/>
        <end position="725"/>
    </location>
</feature>
<dbReference type="Pfam" id="PF12110">
    <property type="entry name" value="Nup96"/>
    <property type="match status" value="1"/>
</dbReference>
<dbReference type="Gene3D" id="1.25.40.690">
    <property type="match status" value="1"/>
</dbReference>
<dbReference type="AlphaFoldDB" id="A0A9W8K724"/>
<name>A0A9W8K724_9AGAR</name>
<feature type="region of interest" description="Disordered" evidence="1">
    <location>
        <begin position="715"/>
        <end position="762"/>
    </location>
</feature>
<proteinExistence type="predicted"/>
<dbReference type="OrthoDB" id="3797628at2759"/>
<feature type="region of interest" description="Disordered" evidence="1">
    <location>
        <begin position="350"/>
        <end position="370"/>
    </location>
</feature>
<feature type="compositionally biased region" description="Polar residues" evidence="1">
    <location>
        <begin position="350"/>
        <end position="366"/>
    </location>
</feature>
<feature type="domain" description="Nuclear pore complex protein NUP96 C-terminal" evidence="2">
    <location>
        <begin position="474"/>
        <end position="844"/>
    </location>
</feature>
<feature type="compositionally biased region" description="Acidic residues" evidence="1">
    <location>
        <begin position="752"/>
        <end position="762"/>
    </location>
</feature>
<evidence type="ECO:0000313" key="3">
    <source>
        <dbReference type="EMBL" id="KAJ3514528.1"/>
    </source>
</evidence>
<organism evidence="3 4">
    <name type="scientific">Agrocybe chaxingu</name>
    <dbReference type="NCBI Taxonomy" id="84603"/>
    <lineage>
        <taxon>Eukaryota</taxon>
        <taxon>Fungi</taxon>
        <taxon>Dikarya</taxon>
        <taxon>Basidiomycota</taxon>
        <taxon>Agaricomycotina</taxon>
        <taxon>Agaricomycetes</taxon>
        <taxon>Agaricomycetidae</taxon>
        <taxon>Agaricales</taxon>
        <taxon>Agaricineae</taxon>
        <taxon>Strophariaceae</taxon>
        <taxon>Agrocybe</taxon>
    </lineage>
</organism>
<protein>
    <recommendedName>
        <fullName evidence="2">Nuclear pore complex protein NUP96 C-terminal domain-containing protein</fullName>
    </recommendedName>
</protein>
<comment type="caution">
    <text evidence="3">The sequence shown here is derived from an EMBL/GenBank/DDBJ whole genome shotgun (WGS) entry which is preliminary data.</text>
</comment>